<sequence>MGQHRPTFEPQQPWSPCDASLALYAQLVSRKCLDAYDEPCTSDTVVAGVIAIVGAPLNVLLFVTAIERRYNFTHQGAVIDRISKYKNSIRDSKEDAADREELVKSTAQVGHQAIASCDRGISVVVAHRPNHPYGVVCVCDAWLHHNGNTEKLAVHLEAIIEDCAGILRLTKTVGLDARGSLTTAARRVTEGAQELTNMLQHLLSYNVRVVCLMMHPTDHISAVLVPYGLRDVETHEKELPLHKAATGLLRSITDTADNAPTALLPHGLRGAIEHAEGLVHRPEKERATVTFSDGQRDVGGMARRLHQDVELQPVPRLPRRD</sequence>
<gene>
    <name evidence="2" type="ORF">V5799_017039</name>
</gene>
<comment type="caution">
    <text evidence="2">The sequence shown here is derived from an EMBL/GenBank/DDBJ whole genome shotgun (WGS) entry which is preliminary data.</text>
</comment>
<protein>
    <submittedName>
        <fullName evidence="2">Uncharacterized protein</fullName>
    </submittedName>
</protein>
<evidence type="ECO:0000313" key="3">
    <source>
        <dbReference type="Proteomes" id="UP001321473"/>
    </source>
</evidence>
<evidence type="ECO:0000256" key="1">
    <source>
        <dbReference type="SAM" id="Phobius"/>
    </source>
</evidence>
<feature type="transmembrane region" description="Helical" evidence="1">
    <location>
        <begin position="45"/>
        <end position="66"/>
    </location>
</feature>
<dbReference type="AlphaFoldDB" id="A0AAQ4F4K8"/>
<keyword evidence="1" id="KW-0812">Transmembrane</keyword>
<dbReference type="EMBL" id="JARKHS020007496">
    <property type="protein sequence ID" value="KAK8781618.1"/>
    <property type="molecule type" value="Genomic_DNA"/>
</dbReference>
<evidence type="ECO:0000313" key="2">
    <source>
        <dbReference type="EMBL" id="KAK8781618.1"/>
    </source>
</evidence>
<proteinExistence type="predicted"/>
<name>A0AAQ4F4K8_AMBAM</name>
<keyword evidence="3" id="KW-1185">Reference proteome</keyword>
<dbReference type="Proteomes" id="UP001321473">
    <property type="component" value="Unassembled WGS sequence"/>
</dbReference>
<keyword evidence="1" id="KW-1133">Transmembrane helix</keyword>
<organism evidence="2 3">
    <name type="scientific">Amblyomma americanum</name>
    <name type="common">Lone star tick</name>
    <dbReference type="NCBI Taxonomy" id="6943"/>
    <lineage>
        <taxon>Eukaryota</taxon>
        <taxon>Metazoa</taxon>
        <taxon>Ecdysozoa</taxon>
        <taxon>Arthropoda</taxon>
        <taxon>Chelicerata</taxon>
        <taxon>Arachnida</taxon>
        <taxon>Acari</taxon>
        <taxon>Parasitiformes</taxon>
        <taxon>Ixodida</taxon>
        <taxon>Ixodoidea</taxon>
        <taxon>Ixodidae</taxon>
        <taxon>Amblyomminae</taxon>
        <taxon>Amblyomma</taxon>
    </lineage>
</organism>
<accession>A0AAQ4F4K8</accession>
<reference evidence="2 3" key="1">
    <citation type="journal article" date="2023" name="Arcadia Sci">
        <title>De novo assembly of a long-read Amblyomma americanum tick genome.</title>
        <authorList>
            <person name="Chou S."/>
            <person name="Poskanzer K.E."/>
            <person name="Rollins M."/>
            <person name="Thuy-Boun P.S."/>
        </authorList>
    </citation>
    <scope>NUCLEOTIDE SEQUENCE [LARGE SCALE GENOMIC DNA]</scope>
    <source>
        <strain evidence="2">F_SG_1</strain>
        <tissue evidence="2">Salivary glands</tissue>
    </source>
</reference>
<keyword evidence="1" id="KW-0472">Membrane</keyword>